<evidence type="ECO:0000256" key="7">
    <source>
        <dbReference type="ARBA" id="ARBA00023242"/>
    </source>
</evidence>
<dbReference type="Pfam" id="PF26138">
    <property type="entry name" value="DUF8040"/>
    <property type="match status" value="1"/>
</dbReference>
<evidence type="ECO:0000259" key="8">
    <source>
        <dbReference type="Pfam" id="PF13359"/>
    </source>
</evidence>
<evidence type="ECO:0000313" key="10">
    <source>
        <dbReference type="EMBL" id="KAG6508181.1"/>
    </source>
</evidence>
<keyword evidence="4" id="KW-0540">Nuclease</keyword>
<comment type="cofactor">
    <cofactor evidence="1">
        <name>a divalent metal cation</name>
        <dbReference type="ChEBI" id="CHEBI:60240"/>
    </cofactor>
</comment>
<evidence type="ECO:0000256" key="2">
    <source>
        <dbReference type="ARBA" id="ARBA00004123"/>
    </source>
</evidence>
<name>A0A8J5GIF9_ZINOF</name>
<dbReference type="EMBL" id="JACMSC010000009">
    <property type="protein sequence ID" value="KAG6508181.1"/>
    <property type="molecule type" value="Genomic_DNA"/>
</dbReference>
<evidence type="ECO:0008006" key="12">
    <source>
        <dbReference type="Google" id="ProtNLM"/>
    </source>
</evidence>
<dbReference type="InterPro" id="IPR027806">
    <property type="entry name" value="HARBI1_dom"/>
</dbReference>
<organism evidence="10 11">
    <name type="scientific">Zingiber officinale</name>
    <name type="common">Ginger</name>
    <name type="synonym">Amomum zingiber</name>
    <dbReference type="NCBI Taxonomy" id="94328"/>
    <lineage>
        <taxon>Eukaryota</taxon>
        <taxon>Viridiplantae</taxon>
        <taxon>Streptophyta</taxon>
        <taxon>Embryophyta</taxon>
        <taxon>Tracheophyta</taxon>
        <taxon>Spermatophyta</taxon>
        <taxon>Magnoliopsida</taxon>
        <taxon>Liliopsida</taxon>
        <taxon>Zingiberales</taxon>
        <taxon>Zingiberaceae</taxon>
        <taxon>Zingiber</taxon>
    </lineage>
</organism>
<proteinExistence type="inferred from homology"/>
<sequence>MTRHVSRIERPTTQSQRCNGNQVRRELMAQLEAHYNSRSVIRIGYDAFTRLVAILRGRGVLRVNQYSFVEEQVAKFLHVLSGQGRVQSESFFFRRSTETISRHFHKVLRALITLQDQFLVQPTGSTVSPQILNSGGRFYPYFKNCIGAIDETHIRVKVSKEDVSRYRGRKNYPTMNVLAAGTFDLKFTYVLLGWEGSASDSRILDNALSREDNLNDPQGKFYLADVGYMLRSTFLTPYRSTRYHLKEYSRHPFENPKELFNLRYSSLRNAIERAFGGDMDAEKVFEVEGGNDCNAYFKWTTEMDGVMLEVLREQKSKGQKEDRAFSAEAYRKANPKYKNIKGKSLHHLEILREIYEKDVATGAS</sequence>
<keyword evidence="11" id="KW-1185">Reference proteome</keyword>
<dbReference type="PANTHER" id="PTHR22930:SF268">
    <property type="entry name" value="NUCLEASE HARBI1"/>
    <property type="match status" value="1"/>
</dbReference>
<keyword evidence="5" id="KW-0479">Metal-binding</keyword>
<evidence type="ECO:0000313" key="11">
    <source>
        <dbReference type="Proteomes" id="UP000734854"/>
    </source>
</evidence>
<gene>
    <name evidence="10" type="ORF">ZIOFF_033552</name>
</gene>
<evidence type="ECO:0000259" key="9">
    <source>
        <dbReference type="Pfam" id="PF26138"/>
    </source>
</evidence>
<evidence type="ECO:0000256" key="6">
    <source>
        <dbReference type="ARBA" id="ARBA00022801"/>
    </source>
</evidence>
<feature type="domain" description="DUF8040" evidence="9">
    <location>
        <begin position="36"/>
        <end position="112"/>
    </location>
</feature>
<dbReference type="Proteomes" id="UP000734854">
    <property type="component" value="Unassembled WGS sequence"/>
</dbReference>
<evidence type="ECO:0000256" key="3">
    <source>
        <dbReference type="ARBA" id="ARBA00006958"/>
    </source>
</evidence>
<dbReference type="AlphaFoldDB" id="A0A8J5GIF9"/>
<dbReference type="PANTHER" id="PTHR22930">
    <property type="match status" value="1"/>
</dbReference>
<dbReference type="GO" id="GO:0005634">
    <property type="term" value="C:nucleus"/>
    <property type="evidence" value="ECO:0007669"/>
    <property type="project" value="UniProtKB-SubCell"/>
</dbReference>
<protein>
    <recommendedName>
        <fullName evidence="12">DDE Tnp4 domain-containing protein</fullName>
    </recommendedName>
</protein>
<evidence type="ECO:0000256" key="5">
    <source>
        <dbReference type="ARBA" id="ARBA00022723"/>
    </source>
</evidence>
<dbReference type="Pfam" id="PF13359">
    <property type="entry name" value="DDE_Tnp_4"/>
    <property type="match status" value="1"/>
</dbReference>
<accession>A0A8J5GIF9</accession>
<dbReference type="GO" id="GO:0046872">
    <property type="term" value="F:metal ion binding"/>
    <property type="evidence" value="ECO:0007669"/>
    <property type="project" value="UniProtKB-KW"/>
</dbReference>
<feature type="domain" description="DDE Tnp4" evidence="8">
    <location>
        <begin position="149"/>
        <end position="276"/>
    </location>
</feature>
<evidence type="ECO:0000256" key="1">
    <source>
        <dbReference type="ARBA" id="ARBA00001968"/>
    </source>
</evidence>
<keyword evidence="6" id="KW-0378">Hydrolase</keyword>
<evidence type="ECO:0000256" key="4">
    <source>
        <dbReference type="ARBA" id="ARBA00022722"/>
    </source>
</evidence>
<dbReference type="InterPro" id="IPR058353">
    <property type="entry name" value="DUF8040"/>
</dbReference>
<dbReference type="GO" id="GO:0016787">
    <property type="term" value="F:hydrolase activity"/>
    <property type="evidence" value="ECO:0007669"/>
    <property type="project" value="UniProtKB-KW"/>
</dbReference>
<keyword evidence="7" id="KW-0539">Nucleus</keyword>
<comment type="subcellular location">
    <subcellularLocation>
        <location evidence="2">Nucleus</location>
    </subcellularLocation>
</comment>
<reference evidence="10 11" key="1">
    <citation type="submission" date="2020-08" db="EMBL/GenBank/DDBJ databases">
        <title>Plant Genome Project.</title>
        <authorList>
            <person name="Zhang R.-G."/>
        </authorList>
    </citation>
    <scope>NUCLEOTIDE SEQUENCE [LARGE SCALE GENOMIC DNA]</scope>
    <source>
        <tissue evidence="10">Rhizome</tissue>
    </source>
</reference>
<dbReference type="GO" id="GO:0004518">
    <property type="term" value="F:nuclease activity"/>
    <property type="evidence" value="ECO:0007669"/>
    <property type="project" value="UniProtKB-KW"/>
</dbReference>
<comment type="caution">
    <text evidence="10">The sequence shown here is derived from an EMBL/GenBank/DDBJ whole genome shotgun (WGS) entry which is preliminary data.</text>
</comment>
<dbReference type="InterPro" id="IPR045249">
    <property type="entry name" value="HARBI1-like"/>
</dbReference>
<comment type="similarity">
    <text evidence="3">Belongs to the HARBI1 family.</text>
</comment>